<organism evidence="1 2">
    <name type="scientific">Stylosanthes scabra</name>
    <dbReference type="NCBI Taxonomy" id="79078"/>
    <lineage>
        <taxon>Eukaryota</taxon>
        <taxon>Viridiplantae</taxon>
        <taxon>Streptophyta</taxon>
        <taxon>Embryophyta</taxon>
        <taxon>Tracheophyta</taxon>
        <taxon>Spermatophyta</taxon>
        <taxon>Magnoliopsida</taxon>
        <taxon>eudicotyledons</taxon>
        <taxon>Gunneridae</taxon>
        <taxon>Pentapetalae</taxon>
        <taxon>rosids</taxon>
        <taxon>fabids</taxon>
        <taxon>Fabales</taxon>
        <taxon>Fabaceae</taxon>
        <taxon>Papilionoideae</taxon>
        <taxon>50 kb inversion clade</taxon>
        <taxon>dalbergioids sensu lato</taxon>
        <taxon>Dalbergieae</taxon>
        <taxon>Pterocarpus clade</taxon>
        <taxon>Stylosanthes</taxon>
    </lineage>
</organism>
<dbReference type="EMBL" id="JASCZI010090649">
    <property type="protein sequence ID" value="MED6144011.1"/>
    <property type="molecule type" value="Genomic_DNA"/>
</dbReference>
<name>A0ABU6T766_9FABA</name>
<keyword evidence="2" id="KW-1185">Reference proteome</keyword>
<sequence length="85" mass="9073">MAAATPATTCSATNLPENEWQRLNENGFEYTLTGDGFPTATAISDDQRHFLLTPVTRTVAEMASFIAGDVRAQGQGRSFDGDGGF</sequence>
<protein>
    <submittedName>
        <fullName evidence="1">Uncharacterized protein</fullName>
    </submittedName>
</protein>
<evidence type="ECO:0000313" key="1">
    <source>
        <dbReference type="EMBL" id="MED6144011.1"/>
    </source>
</evidence>
<comment type="caution">
    <text evidence="1">The sequence shown here is derived from an EMBL/GenBank/DDBJ whole genome shotgun (WGS) entry which is preliminary data.</text>
</comment>
<evidence type="ECO:0000313" key="2">
    <source>
        <dbReference type="Proteomes" id="UP001341840"/>
    </source>
</evidence>
<gene>
    <name evidence="1" type="ORF">PIB30_011515</name>
</gene>
<proteinExistence type="predicted"/>
<reference evidence="1 2" key="1">
    <citation type="journal article" date="2023" name="Plants (Basel)">
        <title>Bridging the Gap: Combining Genomics and Transcriptomics Approaches to Understand Stylosanthes scabra, an Orphan Legume from the Brazilian Caatinga.</title>
        <authorList>
            <person name="Ferreira-Neto J.R.C."/>
            <person name="da Silva M.D."/>
            <person name="Binneck E."/>
            <person name="de Melo N.F."/>
            <person name="da Silva R.H."/>
            <person name="de Melo A.L.T.M."/>
            <person name="Pandolfi V."/>
            <person name="Bustamante F.O."/>
            <person name="Brasileiro-Vidal A.C."/>
            <person name="Benko-Iseppon A.M."/>
        </authorList>
    </citation>
    <scope>NUCLEOTIDE SEQUENCE [LARGE SCALE GENOMIC DNA]</scope>
    <source>
        <tissue evidence="1">Leaves</tissue>
    </source>
</reference>
<accession>A0ABU6T766</accession>
<dbReference type="Proteomes" id="UP001341840">
    <property type="component" value="Unassembled WGS sequence"/>
</dbReference>